<dbReference type="Proteomes" id="UP000556026">
    <property type="component" value="Unassembled WGS sequence"/>
</dbReference>
<feature type="domain" description="DUF4142" evidence="1">
    <location>
        <begin position="33"/>
        <end position="167"/>
    </location>
</feature>
<dbReference type="Gene3D" id="1.20.1260.10">
    <property type="match status" value="1"/>
</dbReference>
<keyword evidence="3" id="KW-1185">Reference proteome</keyword>
<evidence type="ECO:0000259" key="1">
    <source>
        <dbReference type="Pfam" id="PF13628"/>
    </source>
</evidence>
<dbReference type="InterPro" id="IPR025419">
    <property type="entry name" value="DUF4142"/>
</dbReference>
<dbReference type="PANTHER" id="PTHR38593:SF1">
    <property type="entry name" value="BLR2558 PROTEIN"/>
    <property type="match status" value="1"/>
</dbReference>
<dbReference type="PANTHER" id="PTHR38593">
    <property type="entry name" value="BLR2558 PROTEIN"/>
    <property type="match status" value="1"/>
</dbReference>
<dbReference type="Pfam" id="PF13628">
    <property type="entry name" value="DUF4142"/>
    <property type="match status" value="1"/>
</dbReference>
<comment type="caution">
    <text evidence="2">The sequence shown here is derived from an EMBL/GenBank/DDBJ whole genome shotgun (WGS) entry which is preliminary data.</text>
</comment>
<organism evidence="2 3">
    <name type="scientific">Geomonas silvestris</name>
    <dbReference type="NCBI Taxonomy" id="2740184"/>
    <lineage>
        <taxon>Bacteria</taxon>
        <taxon>Pseudomonadati</taxon>
        <taxon>Thermodesulfobacteriota</taxon>
        <taxon>Desulfuromonadia</taxon>
        <taxon>Geobacterales</taxon>
        <taxon>Geobacteraceae</taxon>
        <taxon>Geomonas</taxon>
    </lineage>
</organism>
<sequence>MMGRLVWFGMVVLVLLGVFCHEVLAQETLTPQGKRFLKEAASINVMEMQMGRLARDRAENPEVKEFGERLELDHGTAYDDLQRIAAANNVKLPRQVERKHNVLMARLTRLSGREFDRNFVYAMMRSHTKSVARFKKANRRLDDDDLRAWSVRYLPVFEEHLSYAKGLAQKLGSH</sequence>
<gene>
    <name evidence="2" type="ORF">GMST_38930</name>
</gene>
<reference evidence="3" key="1">
    <citation type="submission" date="2020-06" db="EMBL/GenBank/DDBJ databases">
        <title>Draft genomic sequence of Geomonas sp. Red330.</title>
        <authorList>
            <person name="Itoh H."/>
            <person name="Zhenxing X."/>
            <person name="Ushijima N."/>
            <person name="Masuda Y."/>
            <person name="Shiratori Y."/>
            <person name="Senoo K."/>
        </authorList>
    </citation>
    <scope>NUCLEOTIDE SEQUENCE [LARGE SCALE GENOMIC DNA]</scope>
    <source>
        <strain evidence="3">Red330</strain>
    </source>
</reference>
<proteinExistence type="predicted"/>
<name>A0A6V8MNG0_9BACT</name>
<dbReference type="EMBL" id="BLXX01000016">
    <property type="protein sequence ID" value="GFO61568.1"/>
    <property type="molecule type" value="Genomic_DNA"/>
</dbReference>
<protein>
    <recommendedName>
        <fullName evidence="1">DUF4142 domain-containing protein</fullName>
    </recommendedName>
</protein>
<dbReference type="InterPro" id="IPR012347">
    <property type="entry name" value="Ferritin-like"/>
</dbReference>
<dbReference type="AlphaFoldDB" id="A0A6V8MNG0"/>
<evidence type="ECO:0000313" key="3">
    <source>
        <dbReference type="Proteomes" id="UP000556026"/>
    </source>
</evidence>
<evidence type="ECO:0000313" key="2">
    <source>
        <dbReference type="EMBL" id="GFO61568.1"/>
    </source>
</evidence>
<accession>A0A6V8MNG0</accession>